<keyword evidence="1" id="KW-0812">Transmembrane</keyword>
<feature type="domain" description="Phosphatidic acid phosphatase type 2/haloperoxidase" evidence="2">
    <location>
        <begin position="43"/>
        <end position="153"/>
    </location>
</feature>
<dbReference type="Gene3D" id="1.20.144.10">
    <property type="entry name" value="Phosphatidic acid phosphatase type 2/haloperoxidase"/>
    <property type="match status" value="1"/>
</dbReference>
<keyword evidence="1" id="KW-0472">Membrane</keyword>
<name>A0A0G0KY95_9BACT</name>
<evidence type="ECO:0000313" key="4">
    <source>
        <dbReference type="Proteomes" id="UP000034081"/>
    </source>
</evidence>
<dbReference type="AlphaFoldDB" id="A0A0G0KY95"/>
<dbReference type="SMART" id="SM00014">
    <property type="entry name" value="acidPPc"/>
    <property type="match status" value="1"/>
</dbReference>
<evidence type="ECO:0000259" key="2">
    <source>
        <dbReference type="SMART" id="SM00014"/>
    </source>
</evidence>
<feature type="transmembrane region" description="Helical" evidence="1">
    <location>
        <begin position="134"/>
        <end position="152"/>
    </location>
</feature>
<protein>
    <recommendedName>
        <fullName evidence="2">Phosphatidic acid phosphatase type 2/haloperoxidase domain-containing protein</fullName>
    </recommendedName>
</protein>
<dbReference type="Proteomes" id="UP000034081">
    <property type="component" value="Unassembled WGS sequence"/>
</dbReference>
<keyword evidence="1" id="KW-1133">Transmembrane helix</keyword>
<dbReference type="InterPro" id="IPR000326">
    <property type="entry name" value="PAP2/HPO"/>
</dbReference>
<evidence type="ECO:0000313" key="3">
    <source>
        <dbReference type="EMBL" id="KKQ84603.1"/>
    </source>
</evidence>
<comment type="caution">
    <text evidence="3">The sequence shown here is derived from an EMBL/GenBank/DDBJ whole genome shotgun (WGS) entry which is preliminary data.</text>
</comment>
<dbReference type="EMBL" id="LBVL01000016">
    <property type="protein sequence ID" value="KKQ84603.1"/>
    <property type="molecule type" value="Genomic_DNA"/>
</dbReference>
<gene>
    <name evidence="3" type="ORF">UT08_C0016G0017</name>
</gene>
<accession>A0A0G0KY95</accession>
<feature type="transmembrane region" description="Helical" evidence="1">
    <location>
        <begin position="85"/>
        <end position="107"/>
    </location>
</feature>
<dbReference type="Pfam" id="PF01569">
    <property type="entry name" value="PAP2"/>
    <property type="match status" value="1"/>
</dbReference>
<dbReference type="PANTHER" id="PTHR14969">
    <property type="entry name" value="SPHINGOSINE-1-PHOSPHATE PHOSPHOHYDROLASE"/>
    <property type="match status" value="1"/>
</dbReference>
<dbReference type="PANTHER" id="PTHR14969:SF13">
    <property type="entry name" value="AT30094P"/>
    <property type="match status" value="1"/>
</dbReference>
<proteinExistence type="predicted"/>
<dbReference type="SUPFAM" id="SSF48317">
    <property type="entry name" value="Acid phosphatase/Vanadium-dependent haloperoxidase"/>
    <property type="match status" value="1"/>
</dbReference>
<reference evidence="3 4" key="1">
    <citation type="journal article" date="2015" name="Nature">
        <title>rRNA introns, odd ribosomes, and small enigmatic genomes across a large radiation of phyla.</title>
        <authorList>
            <person name="Brown C.T."/>
            <person name="Hug L.A."/>
            <person name="Thomas B.C."/>
            <person name="Sharon I."/>
            <person name="Castelle C.J."/>
            <person name="Singh A."/>
            <person name="Wilkins M.J."/>
            <person name="Williams K.H."/>
            <person name="Banfield J.F."/>
        </authorList>
    </citation>
    <scope>NUCLEOTIDE SEQUENCE [LARGE SCALE GENOMIC DNA]</scope>
</reference>
<feature type="transmembrane region" description="Helical" evidence="1">
    <location>
        <begin position="12"/>
        <end position="35"/>
    </location>
</feature>
<dbReference type="STRING" id="1618570.UT08_C0016G0017"/>
<evidence type="ECO:0000256" key="1">
    <source>
        <dbReference type="SAM" id="Phobius"/>
    </source>
</evidence>
<feature type="transmembrane region" description="Helical" evidence="1">
    <location>
        <begin position="47"/>
        <end position="65"/>
    </location>
</feature>
<dbReference type="InterPro" id="IPR036938">
    <property type="entry name" value="PAP2/HPO_sf"/>
</dbReference>
<organism evidence="3 4">
    <name type="scientific">Candidatus Woesebacteria bacterium GW2011_GWB1_38_8</name>
    <dbReference type="NCBI Taxonomy" id="1618570"/>
    <lineage>
        <taxon>Bacteria</taxon>
        <taxon>Candidatus Woeseibacteriota</taxon>
    </lineage>
</organism>
<sequence>MNPAVLSSETSIMVTFLASFLIWIMFAGLIFMWVIDGRIKREQALHALLATLLSWVITMMIKSLLPSARPYIDNGTIPLTLTTPNAYSSFPSAHATIAFAMATSLWVHNKKLGSKFIILAILVSFGRILSNVHYLSDVFAGIVIGIASAFVTKRLHTFKAVG</sequence>